<keyword evidence="3" id="KW-1185">Reference proteome</keyword>
<dbReference type="InterPro" id="IPR042070">
    <property type="entry name" value="PucR_C-HTH_sf"/>
</dbReference>
<dbReference type="InterPro" id="IPR051448">
    <property type="entry name" value="CdaR-like_regulators"/>
</dbReference>
<evidence type="ECO:0000313" key="3">
    <source>
        <dbReference type="Proteomes" id="UP001597453"/>
    </source>
</evidence>
<evidence type="ECO:0000313" key="2">
    <source>
        <dbReference type="EMBL" id="MFD2674288.1"/>
    </source>
</evidence>
<dbReference type="PANTHER" id="PTHR33744">
    <property type="entry name" value="CARBOHYDRATE DIACID REGULATOR"/>
    <property type="match status" value="1"/>
</dbReference>
<dbReference type="RefSeq" id="WP_083524538.1">
    <property type="nucleotide sequence ID" value="NZ_JBHUNF010000001.1"/>
</dbReference>
<dbReference type="Pfam" id="PF13556">
    <property type="entry name" value="HTH_30"/>
    <property type="match status" value="1"/>
</dbReference>
<dbReference type="Proteomes" id="UP001597453">
    <property type="component" value="Unassembled WGS sequence"/>
</dbReference>
<organism evidence="2 3">
    <name type="scientific">Gulosibacter bifidus</name>
    <dbReference type="NCBI Taxonomy" id="272239"/>
    <lineage>
        <taxon>Bacteria</taxon>
        <taxon>Bacillati</taxon>
        <taxon>Actinomycetota</taxon>
        <taxon>Actinomycetes</taxon>
        <taxon>Micrococcales</taxon>
        <taxon>Microbacteriaceae</taxon>
        <taxon>Gulosibacter</taxon>
    </lineage>
</organism>
<dbReference type="Gene3D" id="1.10.10.2840">
    <property type="entry name" value="PucR C-terminal helix-turn-helix domain"/>
    <property type="match status" value="1"/>
</dbReference>
<dbReference type="EMBL" id="JBHUNF010000001">
    <property type="protein sequence ID" value="MFD2674288.1"/>
    <property type="molecule type" value="Genomic_DNA"/>
</dbReference>
<proteinExistence type="predicted"/>
<sequence length="520" mass="56964">MPDLQPASLTLEGLLATLRGHLLSPQHVLELTVREIVLERVELLGGEPGEAQEGVIYLAPILPGSPTPVAAAGLPTVVVVSEKDLSQAEEDFQDSIVLAKAPWVSWSELFLTTSQLVEVGASHRAGQPGADSLMALAASLAEISGSSITIEDAQGKLLAYSATSHTTDDIRRQTILSRGVPEWRIMELEETGFLARLRTAEDLVIRPATESAPARVVMPVRAQSHLIGSIWATEVAESRMTEIQQVFRDASRIAAQLMIRDAWSADLEHGRQQQIIAELFTGTEEIGSAMRALRVPGDGLFCAVKWPRLEQEHRQAKARFSVRGLAENAWFLADASTEVALLQVKSSGGREEPEVQELLDQTAVGLARLHLDGPIAVSRMGEANEIRTLVREAADIFAVSSVSRGGRLNDVVMASDYRFGLALARMLRSADRETWGDITRLMQPLRDNDAKKQTQLVETLRAYCQHDGKLTDTARDLDIHSNSLRYRLARIEELIGGSLHDRNTLTALNLGLLLQELELV</sequence>
<accession>A0ABW5RH76</accession>
<comment type="caution">
    <text evidence="2">The sequence shown here is derived from an EMBL/GenBank/DDBJ whole genome shotgun (WGS) entry which is preliminary data.</text>
</comment>
<name>A0ABW5RH76_9MICO</name>
<reference evidence="3" key="1">
    <citation type="journal article" date="2019" name="Int. J. Syst. Evol. Microbiol.">
        <title>The Global Catalogue of Microorganisms (GCM) 10K type strain sequencing project: providing services to taxonomists for standard genome sequencing and annotation.</title>
        <authorList>
            <consortium name="The Broad Institute Genomics Platform"/>
            <consortium name="The Broad Institute Genome Sequencing Center for Infectious Disease"/>
            <person name="Wu L."/>
            <person name="Ma J."/>
        </authorList>
    </citation>
    <scope>NUCLEOTIDE SEQUENCE [LARGE SCALE GENOMIC DNA]</scope>
    <source>
        <strain evidence="3">TISTR 1511</strain>
    </source>
</reference>
<dbReference type="PANTHER" id="PTHR33744:SF1">
    <property type="entry name" value="DNA-BINDING TRANSCRIPTIONAL ACTIVATOR ADER"/>
    <property type="match status" value="1"/>
</dbReference>
<gene>
    <name evidence="2" type="ORF">ACFSUQ_03100</name>
</gene>
<evidence type="ECO:0000259" key="1">
    <source>
        <dbReference type="Pfam" id="PF13556"/>
    </source>
</evidence>
<feature type="domain" description="PucR C-terminal helix-turn-helix" evidence="1">
    <location>
        <begin position="456"/>
        <end position="513"/>
    </location>
</feature>
<protein>
    <submittedName>
        <fullName evidence="2">PucR family transcriptional regulator</fullName>
    </submittedName>
</protein>
<dbReference type="InterPro" id="IPR025736">
    <property type="entry name" value="PucR_C-HTH_dom"/>
</dbReference>